<gene>
    <name evidence="3" type="ORF">SAMN05421773_10939</name>
</gene>
<reference evidence="3 4" key="1">
    <citation type="submission" date="2016-10" db="EMBL/GenBank/DDBJ databases">
        <authorList>
            <person name="de Groot N.N."/>
        </authorList>
    </citation>
    <scope>NUCLEOTIDE SEQUENCE [LARGE SCALE GENOMIC DNA]</scope>
    <source>
        <strain evidence="3 4">CGMCC 4.5739</strain>
    </source>
</reference>
<dbReference type="RefSeq" id="WP_093839682.1">
    <property type="nucleotide sequence ID" value="NZ_FOLM01000009.1"/>
</dbReference>
<dbReference type="InterPro" id="IPR029063">
    <property type="entry name" value="SAM-dependent_MTases_sf"/>
</dbReference>
<dbReference type="GO" id="GO:0008168">
    <property type="term" value="F:methyltransferase activity"/>
    <property type="evidence" value="ECO:0007669"/>
    <property type="project" value="UniProtKB-KW"/>
</dbReference>
<dbReference type="AlphaFoldDB" id="A0A1I1PJI3"/>
<evidence type="ECO:0000313" key="4">
    <source>
        <dbReference type="Proteomes" id="UP000199207"/>
    </source>
</evidence>
<name>A0A1I1PJI3_9ACTN</name>
<dbReference type="STRING" id="910347.SAMN05421773_10939"/>
<dbReference type="Pfam" id="PF13649">
    <property type="entry name" value="Methyltransf_25"/>
    <property type="match status" value="1"/>
</dbReference>
<proteinExistence type="predicted"/>
<dbReference type="InterPro" id="IPR041698">
    <property type="entry name" value="Methyltransf_25"/>
</dbReference>
<dbReference type="GO" id="GO:0032259">
    <property type="term" value="P:methylation"/>
    <property type="evidence" value="ECO:0007669"/>
    <property type="project" value="UniProtKB-KW"/>
</dbReference>
<protein>
    <submittedName>
        <fullName evidence="3">Methyltransferase domain-containing protein</fullName>
    </submittedName>
</protein>
<sequence>MTSSPRVRPGHSGTGPGPITPDGCAVEMYLRMPPGNEPEVIRGALPPGASVLELGCGVGRVTHPLVAHGFRVTAVDESPEMLAHVRGARTICSPIEELTGHGPTAGERFDCVLLGSFLVNTAEPATRRALLEVCRRHVADDGCVLIQREGENWYRDVPRESRLGDALVRVVSAEPAGPELYSVHVEYVFPDAVWTQTFRTRRLDDAAFEAALAEAGLAPAGRLTEDRIWVRARPVTA</sequence>
<accession>A0A1I1PJI3</accession>
<keyword evidence="3" id="KW-0489">Methyltransferase</keyword>
<evidence type="ECO:0000256" key="1">
    <source>
        <dbReference type="SAM" id="MobiDB-lite"/>
    </source>
</evidence>
<dbReference type="EMBL" id="FOLM01000009">
    <property type="protein sequence ID" value="SFD06170.1"/>
    <property type="molecule type" value="Genomic_DNA"/>
</dbReference>
<dbReference type="OrthoDB" id="7062303at2"/>
<dbReference type="Gene3D" id="3.40.50.150">
    <property type="entry name" value="Vaccinia Virus protein VP39"/>
    <property type="match status" value="1"/>
</dbReference>
<keyword evidence="4" id="KW-1185">Reference proteome</keyword>
<evidence type="ECO:0000313" key="3">
    <source>
        <dbReference type="EMBL" id="SFD06170.1"/>
    </source>
</evidence>
<dbReference type="SUPFAM" id="SSF53335">
    <property type="entry name" value="S-adenosyl-L-methionine-dependent methyltransferases"/>
    <property type="match status" value="1"/>
</dbReference>
<feature type="region of interest" description="Disordered" evidence="1">
    <location>
        <begin position="1"/>
        <end position="22"/>
    </location>
</feature>
<evidence type="ECO:0000259" key="2">
    <source>
        <dbReference type="Pfam" id="PF13649"/>
    </source>
</evidence>
<keyword evidence="3" id="KW-0808">Transferase</keyword>
<organism evidence="3 4">
    <name type="scientific">Streptomyces aidingensis</name>
    <dbReference type="NCBI Taxonomy" id="910347"/>
    <lineage>
        <taxon>Bacteria</taxon>
        <taxon>Bacillati</taxon>
        <taxon>Actinomycetota</taxon>
        <taxon>Actinomycetes</taxon>
        <taxon>Kitasatosporales</taxon>
        <taxon>Streptomycetaceae</taxon>
        <taxon>Streptomyces</taxon>
    </lineage>
</organism>
<feature type="domain" description="Methyltransferase" evidence="2">
    <location>
        <begin position="51"/>
        <end position="142"/>
    </location>
</feature>
<dbReference type="CDD" id="cd02440">
    <property type="entry name" value="AdoMet_MTases"/>
    <property type="match status" value="1"/>
</dbReference>
<dbReference type="Proteomes" id="UP000199207">
    <property type="component" value="Unassembled WGS sequence"/>
</dbReference>